<organism evidence="1 2">
    <name type="scientific">Lentinula boryana</name>
    <dbReference type="NCBI Taxonomy" id="40481"/>
    <lineage>
        <taxon>Eukaryota</taxon>
        <taxon>Fungi</taxon>
        <taxon>Dikarya</taxon>
        <taxon>Basidiomycota</taxon>
        <taxon>Agaricomycotina</taxon>
        <taxon>Agaricomycetes</taxon>
        <taxon>Agaricomycetidae</taxon>
        <taxon>Agaricales</taxon>
        <taxon>Marasmiineae</taxon>
        <taxon>Omphalotaceae</taxon>
        <taxon>Lentinula</taxon>
    </lineage>
</organism>
<dbReference type="Gene3D" id="3.30.70.270">
    <property type="match status" value="1"/>
</dbReference>
<comment type="caution">
    <text evidence="1">The sequence shown here is derived from an EMBL/GenBank/DDBJ whole genome shotgun (WGS) entry which is preliminary data.</text>
</comment>
<feature type="non-terminal residue" evidence="1">
    <location>
        <position position="1"/>
    </location>
</feature>
<dbReference type="Proteomes" id="UP001163828">
    <property type="component" value="Unassembled WGS sequence"/>
</dbReference>
<dbReference type="SUPFAM" id="SSF56672">
    <property type="entry name" value="DNA/RNA polymerases"/>
    <property type="match status" value="1"/>
</dbReference>
<protein>
    <submittedName>
        <fullName evidence="1">Uncharacterized protein</fullName>
    </submittedName>
</protein>
<evidence type="ECO:0000313" key="1">
    <source>
        <dbReference type="EMBL" id="KAJ4000443.1"/>
    </source>
</evidence>
<dbReference type="Gene3D" id="3.10.10.10">
    <property type="entry name" value="HIV Type 1 Reverse Transcriptase, subunit A, domain 1"/>
    <property type="match status" value="1"/>
</dbReference>
<gene>
    <name evidence="1" type="ORF">F5050DRAFT_1534649</name>
</gene>
<dbReference type="InterPro" id="IPR053134">
    <property type="entry name" value="RNA-dir_DNA_polymerase"/>
</dbReference>
<evidence type="ECO:0000313" key="2">
    <source>
        <dbReference type="Proteomes" id="UP001163828"/>
    </source>
</evidence>
<name>A0ABQ8QPW3_9AGAR</name>
<dbReference type="InterPro" id="IPR043502">
    <property type="entry name" value="DNA/RNA_pol_sf"/>
</dbReference>
<sequence length="114" mass="12948">SITLKDADKVFQTQGYALPRKFKDAWNTLIQQHLEAGRIRPSNSPYSSPTFLVPKADPLVLPHWVNDFRLLNTNTVPDCFPLPCIDNIISACAKGKVWGKMDMTDSFFHTRLND</sequence>
<feature type="non-terminal residue" evidence="1">
    <location>
        <position position="114"/>
    </location>
</feature>
<dbReference type="InterPro" id="IPR043128">
    <property type="entry name" value="Rev_trsase/Diguanyl_cyclase"/>
</dbReference>
<dbReference type="EMBL" id="MU790522">
    <property type="protein sequence ID" value="KAJ4000443.1"/>
    <property type="molecule type" value="Genomic_DNA"/>
</dbReference>
<dbReference type="PANTHER" id="PTHR24559:SF444">
    <property type="entry name" value="REVERSE TRANSCRIPTASE DOMAIN-CONTAINING PROTEIN"/>
    <property type="match status" value="1"/>
</dbReference>
<proteinExistence type="predicted"/>
<accession>A0ABQ8QPW3</accession>
<reference evidence="1" key="1">
    <citation type="submission" date="2022-08" db="EMBL/GenBank/DDBJ databases">
        <authorList>
            <consortium name="DOE Joint Genome Institute"/>
            <person name="Min B."/>
            <person name="Riley R."/>
            <person name="Sierra-Patev S."/>
            <person name="Naranjo-Ortiz M."/>
            <person name="Looney B."/>
            <person name="Konkel Z."/>
            <person name="Slot J.C."/>
            <person name="Sakamoto Y."/>
            <person name="Steenwyk J.L."/>
            <person name="Rokas A."/>
            <person name="Carro J."/>
            <person name="Camarero S."/>
            <person name="Ferreira P."/>
            <person name="Molpeceres G."/>
            <person name="Ruiz-Duenas F.J."/>
            <person name="Serrano A."/>
            <person name="Henrissat B."/>
            <person name="Drula E."/>
            <person name="Hughes K.W."/>
            <person name="Mata J.L."/>
            <person name="Ishikawa N.K."/>
            <person name="Vargas-Isla R."/>
            <person name="Ushijima S."/>
            <person name="Smith C.A."/>
            <person name="Ahrendt S."/>
            <person name="Andreopoulos W."/>
            <person name="He G."/>
            <person name="Labutti K."/>
            <person name="Lipzen A."/>
            <person name="Ng V."/>
            <person name="Sandor L."/>
            <person name="Barry K."/>
            <person name="Martinez A.T."/>
            <person name="Xiao Y."/>
            <person name="Gibbons J.G."/>
            <person name="Terashima K."/>
            <person name="Hibbett D.S."/>
            <person name="Grigoriev I.V."/>
        </authorList>
    </citation>
    <scope>NUCLEOTIDE SEQUENCE</scope>
    <source>
        <strain evidence="1">TFB10827</strain>
    </source>
</reference>
<dbReference type="PANTHER" id="PTHR24559">
    <property type="entry name" value="TRANSPOSON TY3-I GAG-POL POLYPROTEIN"/>
    <property type="match status" value="1"/>
</dbReference>
<keyword evidence="2" id="KW-1185">Reference proteome</keyword>